<dbReference type="OrthoDB" id="420835at2759"/>
<dbReference type="Proteomes" id="UP000649617">
    <property type="component" value="Unassembled WGS sequence"/>
</dbReference>
<comment type="caution">
    <text evidence="1">The sequence shown here is derived from an EMBL/GenBank/DDBJ whole genome shotgun (WGS) entry which is preliminary data.</text>
</comment>
<dbReference type="AlphaFoldDB" id="A0A812LA95"/>
<sequence length="365" mass="40363">VVGHYVQQFGGGAAFPVISFLNKFCKNLSITIAVGEEVFKAIAFWEVNVTDGVAKLITKSDLDKLKSPSLRPQLLKAEHLLNDAWQIIQDSQGHDDDVIPAFGRMLIRTILHLCKKEKMGREPKGHRSLEDICKLFAEEARGSKPAGEIAASSKEDEEKPLDLLSGLTLGHQALLQNKQLQEDGKYVNSEHPDKIFIFMGLENEDGRFEHKPLYGEPEVIMVPPGQFKKWKPTRLQLPTLCPQAAAAAHSFGASALLQENRKMVEAQATLINIFEEHNTGTAETLDYCLPTNLYAKTDCSVGAGKLRLLPLCNLVKAKDNSKLAVWVEWAGTKYSLSPFTALKDFAQTGPFAQYLACFACAADEH</sequence>
<dbReference type="EMBL" id="CAJNIZ010005544">
    <property type="protein sequence ID" value="CAE7242510.1"/>
    <property type="molecule type" value="Genomic_DNA"/>
</dbReference>
<evidence type="ECO:0000313" key="2">
    <source>
        <dbReference type="Proteomes" id="UP000649617"/>
    </source>
</evidence>
<reference evidence="1" key="1">
    <citation type="submission" date="2021-02" db="EMBL/GenBank/DDBJ databases">
        <authorList>
            <person name="Dougan E. K."/>
            <person name="Rhodes N."/>
            <person name="Thang M."/>
            <person name="Chan C."/>
        </authorList>
    </citation>
    <scope>NUCLEOTIDE SEQUENCE</scope>
</reference>
<feature type="non-terminal residue" evidence="1">
    <location>
        <position position="365"/>
    </location>
</feature>
<protein>
    <submittedName>
        <fullName evidence="1">Uncharacterized protein</fullName>
    </submittedName>
</protein>
<proteinExistence type="predicted"/>
<name>A0A812LA95_SYMPI</name>
<gene>
    <name evidence="1" type="ORF">SPIL2461_LOCUS4270</name>
</gene>
<accession>A0A812LA95</accession>
<evidence type="ECO:0000313" key="1">
    <source>
        <dbReference type="EMBL" id="CAE7242510.1"/>
    </source>
</evidence>
<organism evidence="1 2">
    <name type="scientific">Symbiodinium pilosum</name>
    <name type="common">Dinoflagellate</name>
    <dbReference type="NCBI Taxonomy" id="2952"/>
    <lineage>
        <taxon>Eukaryota</taxon>
        <taxon>Sar</taxon>
        <taxon>Alveolata</taxon>
        <taxon>Dinophyceae</taxon>
        <taxon>Suessiales</taxon>
        <taxon>Symbiodiniaceae</taxon>
        <taxon>Symbiodinium</taxon>
    </lineage>
</organism>
<keyword evidence="2" id="KW-1185">Reference proteome</keyword>